<evidence type="ECO:0000313" key="5">
    <source>
        <dbReference type="Proteomes" id="UP000184330"/>
    </source>
</evidence>
<keyword evidence="2" id="KW-0294">Fucose metabolism</keyword>
<protein>
    <recommendedName>
        <fullName evidence="6">Alternative oxidase</fullName>
    </recommendedName>
</protein>
<dbReference type="GO" id="GO:0016740">
    <property type="term" value="F:transferase activity"/>
    <property type="evidence" value="ECO:0007669"/>
    <property type="project" value="UniProtKB-KW"/>
</dbReference>
<evidence type="ECO:0000256" key="2">
    <source>
        <dbReference type="ARBA" id="ARBA00023253"/>
    </source>
</evidence>
<dbReference type="Proteomes" id="UP000184330">
    <property type="component" value="Unassembled WGS sequence"/>
</dbReference>
<dbReference type="EMBL" id="FJOG01000042">
    <property type="protein sequence ID" value="CZR67175.1"/>
    <property type="molecule type" value="Genomic_DNA"/>
</dbReference>
<dbReference type="Pfam" id="PF10250">
    <property type="entry name" value="O-FucT"/>
    <property type="match status" value="1"/>
</dbReference>
<accession>A0A1L7XQ90</accession>
<keyword evidence="5" id="KW-1185">Reference proteome</keyword>
<dbReference type="CDD" id="cd11296">
    <property type="entry name" value="O-FucT_like"/>
    <property type="match status" value="1"/>
</dbReference>
<proteinExistence type="predicted"/>
<dbReference type="InterPro" id="IPR019378">
    <property type="entry name" value="GDP-Fuc_O-FucTrfase"/>
</dbReference>
<sequence length="491" mass="55200">MAVSSSRWLRLSRFLVLGVLVLLFSAYFLSRSEYRPFSRPTWPSVEGNKEDYIGQDKDTFIREAAAWEIDGEYNDGPLRDLCSGKEWQPGLIFKCDNAFGGVGNIRNIILTCIRYAIEAGATSLIIPKIEERDAGLIELHAGTTLPFTYMFDEDFFITSLTTACPQISIITSESLLDASISRAGLTPKDLGHAFKVDRVMDFASIWRSLFDTWVHDFGAPSGFSASKQILVSITPSFFEFPILHDSASFIATFGRILRFNPSILHLAATVLYALDKEYKLNLEPAKTGIPAEGKFYGAHLRTDVDAVAASFASYEEQSSAYLSAAKEHKLAFIYLASGSPADIKRFSKTAEKMGMKVTTKLALLENVGEFEEELKEMKSLTWDQQALLDYMVLLRSSHFGGTWASSFSYNIVFRRHVVIGDGTWIPSRMALEARDIEERGLDLEARNELIEGRWESIEEEKLANGECYKDKINTVFGPPRMGIWFELSMWP</sequence>
<evidence type="ECO:0000256" key="1">
    <source>
        <dbReference type="ARBA" id="ARBA00022679"/>
    </source>
</evidence>
<keyword evidence="3" id="KW-0119">Carbohydrate metabolism</keyword>
<organism evidence="4 5">
    <name type="scientific">Phialocephala subalpina</name>
    <dbReference type="NCBI Taxonomy" id="576137"/>
    <lineage>
        <taxon>Eukaryota</taxon>
        <taxon>Fungi</taxon>
        <taxon>Dikarya</taxon>
        <taxon>Ascomycota</taxon>
        <taxon>Pezizomycotina</taxon>
        <taxon>Leotiomycetes</taxon>
        <taxon>Helotiales</taxon>
        <taxon>Mollisiaceae</taxon>
        <taxon>Phialocephala</taxon>
        <taxon>Phialocephala fortinii species complex</taxon>
    </lineage>
</organism>
<evidence type="ECO:0008006" key="6">
    <source>
        <dbReference type="Google" id="ProtNLM"/>
    </source>
</evidence>
<name>A0A1L7XQ90_9HELO</name>
<evidence type="ECO:0000256" key="3">
    <source>
        <dbReference type="ARBA" id="ARBA00023277"/>
    </source>
</evidence>
<dbReference type="AlphaFoldDB" id="A0A1L7XQ90"/>
<dbReference type="GO" id="GO:0006004">
    <property type="term" value="P:fucose metabolic process"/>
    <property type="evidence" value="ECO:0007669"/>
    <property type="project" value="UniProtKB-KW"/>
</dbReference>
<gene>
    <name evidence="4" type="ORF">PAC_17074</name>
</gene>
<dbReference type="OrthoDB" id="20368at2759"/>
<dbReference type="Gene3D" id="3.40.50.11350">
    <property type="match status" value="1"/>
</dbReference>
<keyword evidence="1" id="KW-0808">Transferase</keyword>
<evidence type="ECO:0000313" key="4">
    <source>
        <dbReference type="EMBL" id="CZR67175.1"/>
    </source>
</evidence>
<reference evidence="4 5" key="1">
    <citation type="submission" date="2016-03" db="EMBL/GenBank/DDBJ databases">
        <authorList>
            <person name="Ploux O."/>
        </authorList>
    </citation>
    <scope>NUCLEOTIDE SEQUENCE [LARGE SCALE GENOMIC DNA]</scope>
    <source>
        <strain evidence="4 5">UAMH 11012</strain>
    </source>
</reference>